<evidence type="ECO:0000313" key="1">
    <source>
        <dbReference type="EMBL" id="VFK16026.1"/>
    </source>
</evidence>
<dbReference type="AlphaFoldDB" id="A0A450WG23"/>
<gene>
    <name evidence="1" type="ORF">BECKLFY1418C_GA0070996_10205</name>
</gene>
<proteinExistence type="predicted"/>
<protein>
    <submittedName>
        <fullName evidence="1">Uncharacterized protein</fullName>
    </submittedName>
</protein>
<dbReference type="EMBL" id="CAADFN010000020">
    <property type="protein sequence ID" value="VFK16026.1"/>
    <property type="molecule type" value="Genomic_DNA"/>
</dbReference>
<organism evidence="1">
    <name type="scientific">Candidatus Kentrum sp. LFY</name>
    <dbReference type="NCBI Taxonomy" id="2126342"/>
    <lineage>
        <taxon>Bacteria</taxon>
        <taxon>Pseudomonadati</taxon>
        <taxon>Pseudomonadota</taxon>
        <taxon>Gammaproteobacteria</taxon>
        <taxon>Candidatus Kentrum</taxon>
    </lineage>
</organism>
<name>A0A450WG23_9GAMM</name>
<accession>A0A450WG23</accession>
<sequence>MGFKMCRINLQLVRSVLLRGQSYKNPLKYAHVTPADETVIQGLVWTVLFRGIPPLRTPLQNMNDPTDNL</sequence>
<reference evidence="1" key="1">
    <citation type="submission" date="2019-02" db="EMBL/GenBank/DDBJ databases">
        <authorList>
            <person name="Gruber-Vodicka R. H."/>
            <person name="Seah K. B. B."/>
        </authorList>
    </citation>
    <scope>NUCLEOTIDE SEQUENCE</scope>
    <source>
        <strain evidence="1">BECK_BY7</strain>
    </source>
</reference>